<evidence type="ECO:0000256" key="2">
    <source>
        <dbReference type="SAM" id="SignalP"/>
    </source>
</evidence>
<sequence length="166" mass="17220">MAVFFYILLSLLAGRGSAVFNLTVGNQVFLAGNILDIPSSGVQSACSTNCSTADATLKGCQDDSACLCRNNTISSLLACEQCMFDFLVTRFQEAPDPKAGSQAVLDAYAAACQAANQTLTPRSTSLLLAPNWNGPEDTSLSTGGAAVVVTIGGLLGVSALYLLWNL</sequence>
<feature type="chain" id="PRO_5002158088" evidence="2">
    <location>
        <begin position="19"/>
        <end position="166"/>
    </location>
</feature>
<reference evidence="3 4" key="1">
    <citation type="submission" date="2014-04" db="EMBL/GenBank/DDBJ databases">
        <title>Evolutionary Origins and Diversification of the Mycorrhizal Mutualists.</title>
        <authorList>
            <consortium name="DOE Joint Genome Institute"/>
            <consortium name="Mycorrhizal Genomics Consortium"/>
            <person name="Kohler A."/>
            <person name="Kuo A."/>
            <person name="Nagy L.G."/>
            <person name="Floudas D."/>
            <person name="Copeland A."/>
            <person name="Barry K.W."/>
            <person name="Cichocki N."/>
            <person name="Veneault-Fourrey C."/>
            <person name="LaButti K."/>
            <person name="Lindquist E.A."/>
            <person name="Lipzen A."/>
            <person name="Lundell T."/>
            <person name="Morin E."/>
            <person name="Murat C."/>
            <person name="Riley R."/>
            <person name="Ohm R."/>
            <person name="Sun H."/>
            <person name="Tunlid A."/>
            <person name="Henrissat B."/>
            <person name="Grigoriev I.V."/>
            <person name="Hibbett D.S."/>
            <person name="Martin F."/>
        </authorList>
    </citation>
    <scope>NUCLEOTIDE SEQUENCE [LARGE SCALE GENOMIC DNA]</scope>
    <source>
        <strain evidence="3 4">Koide BX008</strain>
    </source>
</reference>
<keyword evidence="2" id="KW-0732">Signal</keyword>
<proteinExistence type="predicted"/>
<dbReference type="EMBL" id="KN818419">
    <property type="protein sequence ID" value="KIL56483.1"/>
    <property type="molecule type" value="Genomic_DNA"/>
</dbReference>
<dbReference type="OrthoDB" id="2953532at2759"/>
<evidence type="ECO:0000313" key="4">
    <source>
        <dbReference type="Proteomes" id="UP000054549"/>
    </source>
</evidence>
<dbReference type="HOGENOM" id="CLU_132808_0_0_1"/>
<evidence type="ECO:0000256" key="1">
    <source>
        <dbReference type="SAM" id="Phobius"/>
    </source>
</evidence>
<dbReference type="Proteomes" id="UP000054549">
    <property type="component" value="Unassembled WGS sequence"/>
</dbReference>
<keyword evidence="1" id="KW-0472">Membrane</keyword>
<protein>
    <submittedName>
        <fullName evidence="3">Uncharacterized protein</fullName>
    </submittedName>
</protein>
<accession>A0A0C2WJZ6</accession>
<dbReference type="AlphaFoldDB" id="A0A0C2WJZ6"/>
<organism evidence="3 4">
    <name type="scientific">Amanita muscaria (strain Koide BX008)</name>
    <dbReference type="NCBI Taxonomy" id="946122"/>
    <lineage>
        <taxon>Eukaryota</taxon>
        <taxon>Fungi</taxon>
        <taxon>Dikarya</taxon>
        <taxon>Basidiomycota</taxon>
        <taxon>Agaricomycotina</taxon>
        <taxon>Agaricomycetes</taxon>
        <taxon>Agaricomycetidae</taxon>
        <taxon>Agaricales</taxon>
        <taxon>Pluteineae</taxon>
        <taxon>Amanitaceae</taxon>
        <taxon>Amanita</taxon>
    </lineage>
</organism>
<dbReference type="InParanoid" id="A0A0C2WJZ6"/>
<keyword evidence="1" id="KW-1133">Transmembrane helix</keyword>
<keyword evidence="1" id="KW-0812">Transmembrane</keyword>
<evidence type="ECO:0000313" key="3">
    <source>
        <dbReference type="EMBL" id="KIL56483.1"/>
    </source>
</evidence>
<keyword evidence="4" id="KW-1185">Reference proteome</keyword>
<gene>
    <name evidence="3" type="ORF">M378DRAFT_113394</name>
</gene>
<feature type="transmembrane region" description="Helical" evidence="1">
    <location>
        <begin position="143"/>
        <end position="164"/>
    </location>
</feature>
<dbReference type="STRING" id="946122.A0A0C2WJZ6"/>
<feature type="signal peptide" evidence="2">
    <location>
        <begin position="1"/>
        <end position="18"/>
    </location>
</feature>
<name>A0A0C2WJZ6_AMAMK</name>